<dbReference type="EMBL" id="UZAN01053288">
    <property type="protein sequence ID" value="VDP89904.1"/>
    <property type="molecule type" value="Genomic_DNA"/>
</dbReference>
<gene>
    <name evidence="2" type="ORF">ECPE_LOCUS12632</name>
</gene>
<reference evidence="4" key="1">
    <citation type="submission" date="2016-06" db="UniProtKB">
        <authorList>
            <consortium name="WormBaseParasite"/>
        </authorList>
    </citation>
    <scope>IDENTIFICATION</scope>
</reference>
<protein>
    <submittedName>
        <fullName evidence="4">Flocculation protein FLO11-like</fullName>
    </submittedName>
</protein>
<proteinExistence type="predicted"/>
<feature type="compositionally biased region" description="Polar residues" evidence="1">
    <location>
        <begin position="56"/>
        <end position="90"/>
    </location>
</feature>
<feature type="region of interest" description="Disordered" evidence="1">
    <location>
        <begin position="48"/>
        <end position="125"/>
    </location>
</feature>
<sequence>MATCLLAGNHTSHSSAIPTYADTTETSDSAADVAKVPLHPETAQITSAIATPVLEGSSTSEQQLKQTTDSSEDNTGTPTNPQTPSASTTEAAEPSEIVRPQETTTNEVKSETLSTESSINKKDEQGDALLHATIPHEEEAVTYATESITTTEWITSEPAHSSTIPTNQESSTSTIVDKALKNTEMQKEAVKMISELPQETTKEMETTKDSVTSTTEAAKSLTVASVSNEQKPQTDHKKETNYKTNENNSVKPTLHKVSFGGKS</sequence>
<feature type="compositionally biased region" description="Polar residues" evidence="1">
    <location>
        <begin position="158"/>
        <end position="173"/>
    </location>
</feature>
<feature type="region of interest" description="Disordered" evidence="1">
    <location>
        <begin position="1"/>
        <end position="32"/>
    </location>
</feature>
<evidence type="ECO:0000313" key="4">
    <source>
        <dbReference type="WBParaSite" id="ECPE_0001266801-mRNA-1"/>
    </source>
</evidence>
<feature type="compositionally biased region" description="Polar residues" evidence="1">
    <location>
        <begin position="9"/>
        <end position="29"/>
    </location>
</feature>
<name>A0A183B097_9TREM</name>
<feature type="region of interest" description="Disordered" evidence="1">
    <location>
        <begin position="154"/>
        <end position="173"/>
    </location>
</feature>
<evidence type="ECO:0000256" key="1">
    <source>
        <dbReference type="SAM" id="MobiDB-lite"/>
    </source>
</evidence>
<keyword evidence="3" id="KW-1185">Reference proteome</keyword>
<feature type="compositionally biased region" description="Polar residues" evidence="1">
    <location>
        <begin position="209"/>
        <end position="231"/>
    </location>
</feature>
<dbReference type="Proteomes" id="UP000272942">
    <property type="component" value="Unassembled WGS sequence"/>
</dbReference>
<dbReference type="AlphaFoldDB" id="A0A183B097"/>
<evidence type="ECO:0000313" key="3">
    <source>
        <dbReference type="Proteomes" id="UP000272942"/>
    </source>
</evidence>
<accession>A0A183B097</accession>
<feature type="region of interest" description="Disordered" evidence="1">
    <location>
        <begin position="194"/>
        <end position="263"/>
    </location>
</feature>
<evidence type="ECO:0000313" key="2">
    <source>
        <dbReference type="EMBL" id="VDP89904.1"/>
    </source>
</evidence>
<dbReference type="WBParaSite" id="ECPE_0001266801-mRNA-1">
    <property type="protein sequence ID" value="ECPE_0001266801-mRNA-1"/>
    <property type="gene ID" value="ECPE_0001266801"/>
</dbReference>
<organism evidence="4">
    <name type="scientific">Echinostoma caproni</name>
    <dbReference type="NCBI Taxonomy" id="27848"/>
    <lineage>
        <taxon>Eukaryota</taxon>
        <taxon>Metazoa</taxon>
        <taxon>Spiralia</taxon>
        <taxon>Lophotrochozoa</taxon>
        <taxon>Platyhelminthes</taxon>
        <taxon>Trematoda</taxon>
        <taxon>Digenea</taxon>
        <taxon>Plagiorchiida</taxon>
        <taxon>Echinostomata</taxon>
        <taxon>Echinostomatoidea</taxon>
        <taxon>Echinostomatidae</taxon>
        <taxon>Echinostoma</taxon>
    </lineage>
</organism>
<feature type="compositionally biased region" description="Polar residues" evidence="1">
    <location>
        <begin position="101"/>
        <end position="118"/>
    </location>
</feature>
<reference evidence="2 3" key="2">
    <citation type="submission" date="2018-11" db="EMBL/GenBank/DDBJ databases">
        <authorList>
            <consortium name="Pathogen Informatics"/>
        </authorList>
    </citation>
    <scope>NUCLEOTIDE SEQUENCE [LARGE SCALE GENOMIC DNA]</scope>
    <source>
        <strain evidence="2 3">Egypt</strain>
    </source>
</reference>
<feature type="compositionally biased region" description="Basic and acidic residues" evidence="1">
    <location>
        <begin position="232"/>
        <end position="241"/>
    </location>
</feature>